<proteinExistence type="inferred from homology"/>
<dbReference type="Proteomes" id="UP000885660">
    <property type="component" value="Unassembled WGS sequence"/>
</dbReference>
<evidence type="ECO:0000259" key="7">
    <source>
        <dbReference type="SMART" id="SM00822"/>
    </source>
</evidence>
<dbReference type="GO" id="GO:0051287">
    <property type="term" value="F:NAD binding"/>
    <property type="evidence" value="ECO:0007669"/>
    <property type="project" value="UniProtKB-UniRule"/>
</dbReference>
<evidence type="ECO:0000256" key="1">
    <source>
        <dbReference type="ARBA" id="ARBA00006484"/>
    </source>
</evidence>
<dbReference type="PROSITE" id="PS00061">
    <property type="entry name" value="ADH_SHORT"/>
    <property type="match status" value="1"/>
</dbReference>
<dbReference type="InterPro" id="IPR011284">
    <property type="entry name" value="3oxo_ACP_reduc"/>
</dbReference>
<keyword evidence="6" id="KW-0444">Lipid biosynthesis</keyword>
<evidence type="ECO:0000256" key="5">
    <source>
        <dbReference type="PIRSR" id="PIRSR611284-2"/>
    </source>
</evidence>
<keyword evidence="6" id="KW-0276">Fatty acid metabolism</keyword>
<comment type="caution">
    <text evidence="8">The sequence shown here is derived from an EMBL/GenBank/DDBJ whole genome shotgun (WGS) entry which is preliminary data.</text>
</comment>
<comment type="similarity">
    <text evidence="1 6">Belongs to the short-chain dehydrogenases/reductases (SDR) family.</text>
</comment>
<dbReference type="InterPro" id="IPR036291">
    <property type="entry name" value="NAD(P)-bd_dom_sf"/>
</dbReference>
<feature type="binding site" evidence="5">
    <location>
        <position position="89"/>
    </location>
    <ligand>
        <name>NADP(+)</name>
        <dbReference type="ChEBI" id="CHEBI:58349"/>
    </ligand>
</feature>
<dbReference type="CDD" id="cd05333">
    <property type="entry name" value="BKR_SDR_c"/>
    <property type="match status" value="1"/>
</dbReference>
<accession>A0A7V0QPV4</accession>
<evidence type="ECO:0000313" key="8">
    <source>
        <dbReference type="EMBL" id="HDN84136.1"/>
    </source>
</evidence>
<feature type="binding site" evidence="5">
    <location>
        <begin position="154"/>
        <end position="158"/>
    </location>
    <ligand>
        <name>NADP(+)</name>
        <dbReference type="ChEBI" id="CHEBI:58349"/>
    </ligand>
</feature>
<dbReference type="FunFam" id="3.40.50.720:FF:000115">
    <property type="entry name" value="3-oxoacyl-[acyl-carrier-protein] reductase FabG"/>
    <property type="match status" value="1"/>
</dbReference>
<dbReference type="GO" id="GO:0004316">
    <property type="term" value="F:3-oxoacyl-[acyl-carrier-protein] reductase (NADPH) activity"/>
    <property type="evidence" value="ECO:0007669"/>
    <property type="project" value="UniProtKB-UniRule"/>
</dbReference>
<dbReference type="InterPro" id="IPR020904">
    <property type="entry name" value="Sc_DH/Rdtase_CS"/>
</dbReference>
<keyword evidence="3 6" id="KW-0560">Oxidoreductase</keyword>
<dbReference type="SUPFAM" id="SSF51735">
    <property type="entry name" value="NAD(P)-binding Rossmann-fold domains"/>
    <property type="match status" value="1"/>
</dbReference>
<name>A0A7V0QPV4_UNCAE</name>
<comment type="catalytic activity">
    <reaction evidence="6">
        <text>a (3R)-hydroxyacyl-[ACP] + NADP(+) = a 3-oxoacyl-[ACP] + NADPH + H(+)</text>
        <dbReference type="Rhea" id="RHEA:17397"/>
        <dbReference type="Rhea" id="RHEA-COMP:9916"/>
        <dbReference type="Rhea" id="RHEA-COMP:9945"/>
        <dbReference type="ChEBI" id="CHEBI:15378"/>
        <dbReference type="ChEBI" id="CHEBI:57783"/>
        <dbReference type="ChEBI" id="CHEBI:58349"/>
        <dbReference type="ChEBI" id="CHEBI:78776"/>
        <dbReference type="ChEBI" id="CHEBI:78827"/>
        <dbReference type="EC" id="1.1.1.100"/>
    </reaction>
</comment>
<feature type="active site" description="Proton acceptor" evidence="4">
    <location>
        <position position="154"/>
    </location>
</feature>
<keyword evidence="6" id="KW-0443">Lipid metabolism</keyword>
<reference evidence="8" key="1">
    <citation type="journal article" date="2020" name="mSystems">
        <title>Genome- and Community-Level Interaction Insights into Carbon Utilization and Element Cycling Functions of Hydrothermarchaeota in Hydrothermal Sediment.</title>
        <authorList>
            <person name="Zhou Z."/>
            <person name="Liu Y."/>
            <person name="Xu W."/>
            <person name="Pan J."/>
            <person name="Luo Z.H."/>
            <person name="Li M."/>
        </authorList>
    </citation>
    <scope>NUCLEOTIDE SEQUENCE [LARGE SCALE GENOMIC DNA]</scope>
    <source>
        <strain evidence="8">HyVt-219</strain>
    </source>
</reference>
<dbReference type="EC" id="1.1.1.100" evidence="6"/>
<dbReference type="PRINTS" id="PR00080">
    <property type="entry name" value="SDRFAMILY"/>
</dbReference>
<sequence length="247" mass="26653">MNLRDKVAIVTGGAQGIGKAICQRLSRDSVKVVVFDIVDDLIEKTVDEMKNEGGKAIGIKVDIGSFSQVKNAVGQVIDKFNHIDILVNNAGITRDRLIIRMKEEDWDKVIQVNLKGAFNCIKVVSPFMLKQRKGRIINISSIIGLRGNEGQANYAASKGGLIALTKVAAREFAKRGITVNAIAPGFIQTGMTKSLIEKGKADMLLSQIPLGRVGRPEEVASLVAYLASDEASYITGEIIRVDGGLSM</sequence>
<keyword evidence="2 5" id="KW-0521">NADP</keyword>
<dbReference type="PANTHER" id="PTHR42879">
    <property type="entry name" value="3-OXOACYL-(ACYL-CARRIER-PROTEIN) REDUCTASE"/>
    <property type="match status" value="1"/>
</dbReference>
<dbReference type="Gene3D" id="3.40.50.720">
    <property type="entry name" value="NAD(P)-binding Rossmann-like Domain"/>
    <property type="match status" value="1"/>
</dbReference>
<evidence type="ECO:0000256" key="3">
    <source>
        <dbReference type="ARBA" id="ARBA00023002"/>
    </source>
</evidence>
<dbReference type="PANTHER" id="PTHR42879:SF2">
    <property type="entry name" value="3-OXOACYL-[ACYL-CARRIER-PROTEIN] REDUCTASE FABG"/>
    <property type="match status" value="1"/>
</dbReference>
<comment type="subunit">
    <text evidence="6">Homotetramer.</text>
</comment>
<dbReference type="NCBIfam" id="TIGR01830">
    <property type="entry name" value="3oxo_ACP_reduc"/>
    <property type="match status" value="1"/>
</dbReference>
<dbReference type="InterPro" id="IPR050259">
    <property type="entry name" value="SDR"/>
</dbReference>
<evidence type="ECO:0000256" key="2">
    <source>
        <dbReference type="ARBA" id="ARBA00022857"/>
    </source>
</evidence>
<protein>
    <recommendedName>
        <fullName evidence="6">3-oxoacyl-[acyl-carrier-protein] reductase</fullName>
        <ecNumber evidence="6">1.1.1.100</ecNumber>
    </recommendedName>
</protein>
<evidence type="ECO:0000256" key="4">
    <source>
        <dbReference type="PIRSR" id="PIRSR611284-1"/>
    </source>
</evidence>
<dbReference type="InterPro" id="IPR002347">
    <property type="entry name" value="SDR_fam"/>
</dbReference>
<keyword evidence="6" id="KW-0275">Fatty acid biosynthesis</keyword>
<dbReference type="UniPathway" id="UPA00094"/>
<evidence type="ECO:0000256" key="6">
    <source>
        <dbReference type="RuleBase" id="RU366074"/>
    </source>
</evidence>
<dbReference type="EMBL" id="DRBC01000007">
    <property type="protein sequence ID" value="HDN84136.1"/>
    <property type="molecule type" value="Genomic_DNA"/>
</dbReference>
<gene>
    <name evidence="8" type="primary">fabG</name>
    <name evidence="8" type="ORF">ENG47_00075</name>
</gene>
<comment type="pathway">
    <text evidence="6">Lipid metabolism; fatty acid biosynthesis.</text>
</comment>
<dbReference type="NCBIfam" id="NF004198">
    <property type="entry name" value="PRK05653.1-3"/>
    <property type="match status" value="1"/>
</dbReference>
<organism evidence="8">
    <name type="scientific">Aerophobetes bacterium</name>
    <dbReference type="NCBI Taxonomy" id="2030807"/>
    <lineage>
        <taxon>Bacteria</taxon>
        <taxon>Candidatus Aerophobota</taxon>
    </lineage>
</organism>
<dbReference type="NCBIfam" id="NF009466">
    <property type="entry name" value="PRK12826.1-2"/>
    <property type="match status" value="1"/>
</dbReference>
<dbReference type="GO" id="GO:0006633">
    <property type="term" value="P:fatty acid biosynthetic process"/>
    <property type="evidence" value="ECO:0007669"/>
    <property type="project" value="UniProtKB-UniPathway"/>
</dbReference>
<comment type="function">
    <text evidence="6">Catalyzes the NADPH-dependent reduction of beta-ketoacyl-ACP substrates to beta-hydroxyacyl-ACP products, the first reductive step in the elongation cycle of fatty acid biosynthesis.</text>
</comment>
<dbReference type="InterPro" id="IPR057326">
    <property type="entry name" value="KR_dom"/>
</dbReference>
<feature type="binding site" evidence="5">
    <location>
        <position position="187"/>
    </location>
    <ligand>
        <name>NADP(+)</name>
        <dbReference type="ChEBI" id="CHEBI:58349"/>
    </ligand>
</feature>
<dbReference type="Pfam" id="PF13561">
    <property type="entry name" value="adh_short_C2"/>
    <property type="match status" value="1"/>
</dbReference>
<feature type="domain" description="Ketoreductase" evidence="7">
    <location>
        <begin position="6"/>
        <end position="185"/>
    </location>
</feature>
<dbReference type="NCBIfam" id="NF005559">
    <property type="entry name" value="PRK07231.1"/>
    <property type="match status" value="1"/>
</dbReference>
<dbReference type="SMART" id="SM00822">
    <property type="entry name" value="PKS_KR"/>
    <property type="match status" value="1"/>
</dbReference>
<dbReference type="PRINTS" id="PR00081">
    <property type="entry name" value="GDHRDH"/>
</dbReference>
<dbReference type="AlphaFoldDB" id="A0A7V0QPV4"/>